<evidence type="ECO:0000259" key="8">
    <source>
        <dbReference type="Pfam" id="PF10256"/>
    </source>
</evidence>
<evidence type="ECO:0000313" key="9">
    <source>
        <dbReference type="EMBL" id="KAH6654255.1"/>
    </source>
</evidence>
<proteinExistence type="inferred from homology"/>
<keyword evidence="10" id="KW-1185">Reference proteome</keyword>
<evidence type="ECO:0000256" key="6">
    <source>
        <dbReference type="ARBA" id="ARBA00023136"/>
    </source>
</evidence>
<evidence type="ECO:0000256" key="7">
    <source>
        <dbReference type="SAM" id="MobiDB-lite"/>
    </source>
</evidence>
<dbReference type="EMBL" id="JAGPXC010000004">
    <property type="protein sequence ID" value="KAH6654255.1"/>
    <property type="molecule type" value="Genomic_DNA"/>
</dbReference>
<dbReference type="GO" id="GO:0005789">
    <property type="term" value="C:endoplasmic reticulum membrane"/>
    <property type="evidence" value="ECO:0007669"/>
    <property type="project" value="UniProtKB-SubCell"/>
</dbReference>
<dbReference type="InterPro" id="IPR019383">
    <property type="entry name" value="Golgin_A_7/ERF4"/>
</dbReference>
<keyword evidence="5" id="KW-0256">Endoplasmic reticulum</keyword>
<comment type="similarity">
    <text evidence="2">Belongs to the ERF4 family.</text>
</comment>
<dbReference type="Proteomes" id="UP000758603">
    <property type="component" value="Unassembled WGS sequence"/>
</dbReference>
<sequence length="215" mass="24247">MAVSESGDPRRSVSKDLERGPDVLPRHSTTMSIPEGLSAISSSNSSIMGDPDQQDLGDEWGPQHPCYPHLNPHVPINSAEYTGTRIIRVRRDWLVEGDLAPTFSNLYPEILDPAGVSEQEFRRIIEKLNGELVPIFNPYNWRNMVDGVLGLLTGWIWDDLGLTNTKSRLKSLESWIDKWNIEMEKTLGAEDSIIAPRIISLRRTGYMNVRGLPRL</sequence>
<feature type="domain" description="Golgin subfamily A member 7/ERF4" evidence="8">
    <location>
        <begin position="86"/>
        <end position="209"/>
    </location>
</feature>
<comment type="caution">
    <text evidence="9">The sequence shown here is derived from an EMBL/GenBank/DDBJ whole genome shotgun (WGS) entry which is preliminary data.</text>
</comment>
<evidence type="ECO:0000256" key="4">
    <source>
        <dbReference type="ARBA" id="ARBA00018463"/>
    </source>
</evidence>
<dbReference type="OrthoDB" id="5377273at2759"/>
<accession>A0A9P8ULM9</accession>
<reference evidence="9" key="1">
    <citation type="journal article" date="2021" name="Nat. Commun.">
        <title>Genetic determinants of endophytism in the Arabidopsis root mycobiome.</title>
        <authorList>
            <person name="Mesny F."/>
            <person name="Miyauchi S."/>
            <person name="Thiergart T."/>
            <person name="Pickel B."/>
            <person name="Atanasova L."/>
            <person name="Karlsson M."/>
            <person name="Huettel B."/>
            <person name="Barry K.W."/>
            <person name="Haridas S."/>
            <person name="Chen C."/>
            <person name="Bauer D."/>
            <person name="Andreopoulos W."/>
            <person name="Pangilinan J."/>
            <person name="LaButti K."/>
            <person name="Riley R."/>
            <person name="Lipzen A."/>
            <person name="Clum A."/>
            <person name="Drula E."/>
            <person name="Henrissat B."/>
            <person name="Kohler A."/>
            <person name="Grigoriev I.V."/>
            <person name="Martin F.M."/>
            <person name="Hacquard S."/>
        </authorList>
    </citation>
    <scope>NUCLEOTIDE SEQUENCE</scope>
    <source>
        <strain evidence="9">MPI-SDFR-AT-0073</strain>
    </source>
</reference>
<name>A0A9P8ULM9_9PEZI</name>
<evidence type="ECO:0000256" key="3">
    <source>
        <dbReference type="ARBA" id="ARBA00011396"/>
    </source>
</evidence>
<dbReference type="InterPro" id="IPR051371">
    <property type="entry name" value="Ras_palmitoyltransferase"/>
</dbReference>
<dbReference type="GO" id="GO:0031211">
    <property type="term" value="C:endoplasmic reticulum palmitoyltransferase complex"/>
    <property type="evidence" value="ECO:0007669"/>
    <property type="project" value="TreeGrafter"/>
</dbReference>
<evidence type="ECO:0000256" key="5">
    <source>
        <dbReference type="ARBA" id="ARBA00022824"/>
    </source>
</evidence>
<evidence type="ECO:0000313" key="10">
    <source>
        <dbReference type="Proteomes" id="UP000758603"/>
    </source>
</evidence>
<feature type="compositionally biased region" description="Basic and acidic residues" evidence="7">
    <location>
        <begin position="7"/>
        <end position="25"/>
    </location>
</feature>
<dbReference type="GeneID" id="70124787"/>
<organism evidence="9 10">
    <name type="scientific">Truncatella angustata</name>
    <dbReference type="NCBI Taxonomy" id="152316"/>
    <lineage>
        <taxon>Eukaryota</taxon>
        <taxon>Fungi</taxon>
        <taxon>Dikarya</taxon>
        <taxon>Ascomycota</taxon>
        <taxon>Pezizomycotina</taxon>
        <taxon>Sordariomycetes</taxon>
        <taxon>Xylariomycetidae</taxon>
        <taxon>Amphisphaeriales</taxon>
        <taxon>Sporocadaceae</taxon>
        <taxon>Truncatella</taxon>
    </lineage>
</organism>
<dbReference type="PANTHER" id="PTHR13254">
    <property type="entry name" value="GOLGI AUTOANTIGEN, GOLGIN SUBFAMILY A, 7"/>
    <property type="match status" value="1"/>
</dbReference>
<comment type="subcellular location">
    <subcellularLocation>
        <location evidence="1">Endoplasmic reticulum membrane</location>
        <topology evidence="1">Peripheral membrane protein</topology>
    </subcellularLocation>
</comment>
<feature type="region of interest" description="Disordered" evidence="7">
    <location>
        <begin position="1"/>
        <end position="34"/>
    </location>
</feature>
<dbReference type="AlphaFoldDB" id="A0A9P8ULM9"/>
<protein>
    <recommendedName>
        <fullName evidence="4">Ras modification protein ERF4</fullName>
    </recommendedName>
</protein>
<evidence type="ECO:0000256" key="1">
    <source>
        <dbReference type="ARBA" id="ARBA00004406"/>
    </source>
</evidence>
<dbReference type="RefSeq" id="XP_045958525.1">
    <property type="nucleotide sequence ID" value="XM_046095894.1"/>
</dbReference>
<dbReference type="PANTHER" id="PTHR13254:SF0">
    <property type="entry name" value="GOLGIN SUBFAMILY A MEMBER 7_ERF4 DOMAIN-CONTAINING PROTEIN"/>
    <property type="match status" value="1"/>
</dbReference>
<dbReference type="Pfam" id="PF10256">
    <property type="entry name" value="Erf4"/>
    <property type="match status" value="1"/>
</dbReference>
<evidence type="ECO:0000256" key="2">
    <source>
        <dbReference type="ARBA" id="ARBA00007732"/>
    </source>
</evidence>
<comment type="subunit">
    <text evidence="3">Interacts with ERF2.</text>
</comment>
<gene>
    <name evidence="9" type="ORF">BKA67DRAFT_273398</name>
</gene>
<keyword evidence="6" id="KW-0472">Membrane</keyword>
<dbReference type="GO" id="GO:0006612">
    <property type="term" value="P:protein targeting to membrane"/>
    <property type="evidence" value="ECO:0007669"/>
    <property type="project" value="TreeGrafter"/>
</dbReference>